<dbReference type="GO" id="GO:0000162">
    <property type="term" value="P:L-tryptophan biosynthetic process"/>
    <property type="evidence" value="ECO:0007669"/>
    <property type="project" value="UniProtKB-UniRule"/>
</dbReference>
<evidence type="ECO:0000256" key="6">
    <source>
        <dbReference type="ARBA" id="ARBA00022822"/>
    </source>
</evidence>
<dbReference type="STRING" id="157733.AB986_02205"/>
<comment type="catalytic activity">
    <reaction evidence="1 9">
        <text>1-(2-carboxyphenylamino)-1-deoxy-D-ribulose 5-phosphate + H(+) = (1S,2R)-1-C-(indol-3-yl)glycerol 3-phosphate + CO2 + H2O</text>
        <dbReference type="Rhea" id="RHEA:23476"/>
        <dbReference type="ChEBI" id="CHEBI:15377"/>
        <dbReference type="ChEBI" id="CHEBI:15378"/>
        <dbReference type="ChEBI" id="CHEBI:16526"/>
        <dbReference type="ChEBI" id="CHEBI:58613"/>
        <dbReference type="ChEBI" id="CHEBI:58866"/>
        <dbReference type="EC" id="4.1.1.48"/>
    </reaction>
</comment>
<dbReference type="PROSITE" id="PS00614">
    <property type="entry name" value="IGPS"/>
    <property type="match status" value="1"/>
</dbReference>
<dbReference type="PATRIC" id="fig|157733.3.peg.2656"/>
<dbReference type="InterPro" id="IPR013785">
    <property type="entry name" value="Aldolase_TIM"/>
</dbReference>
<evidence type="ECO:0000256" key="1">
    <source>
        <dbReference type="ARBA" id="ARBA00001633"/>
    </source>
</evidence>
<proteinExistence type="inferred from homology"/>
<organism evidence="11 12">
    <name type="scientific">Guptibacillus hwajinpoensis</name>
    <dbReference type="NCBI Taxonomy" id="208199"/>
    <lineage>
        <taxon>Bacteria</taxon>
        <taxon>Bacillati</taxon>
        <taxon>Bacillota</taxon>
        <taxon>Bacilli</taxon>
        <taxon>Bacillales</taxon>
        <taxon>Guptibacillaceae</taxon>
        <taxon>Guptibacillus</taxon>
    </lineage>
</organism>
<dbReference type="PANTHER" id="PTHR22854:SF2">
    <property type="entry name" value="INDOLE-3-GLYCEROL-PHOSPHATE SYNTHASE"/>
    <property type="match status" value="1"/>
</dbReference>
<evidence type="ECO:0000256" key="8">
    <source>
        <dbReference type="ARBA" id="ARBA00023239"/>
    </source>
</evidence>
<keyword evidence="6 9" id="KW-0822">Tryptophan biosynthesis</keyword>
<protein>
    <recommendedName>
        <fullName evidence="9">Indole-3-glycerol phosphate synthase</fullName>
        <shortName evidence="9">IGPS</shortName>
        <ecNumber evidence="9">4.1.1.48</ecNumber>
    </recommendedName>
</protein>
<evidence type="ECO:0000256" key="4">
    <source>
        <dbReference type="ARBA" id="ARBA00022605"/>
    </source>
</evidence>
<dbReference type="SUPFAM" id="SSF51366">
    <property type="entry name" value="Ribulose-phoshate binding barrel"/>
    <property type="match status" value="1"/>
</dbReference>
<dbReference type="InterPro" id="IPR001468">
    <property type="entry name" value="Indole-3-GlycerolPSynthase_CS"/>
</dbReference>
<accession>A0A0J6CPI8</accession>
<dbReference type="InterPro" id="IPR045186">
    <property type="entry name" value="Indole-3-glycerol_P_synth"/>
</dbReference>
<evidence type="ECO:0000313" key="12">
    <source>
        <dbReference type="Proteomes" id="UP000035996"/>
    </source>
</evidence>
<dbReference type="CDD" id="cd00331">
    <property type="entry name" value="IGPS"/>
    <property type="match status" value="1"/>
</dbReference>
<evidence type="ECO:0000313" key="11">
    <source>
        <dbReference type="EMBL" id="KMM38161.1"/>
    </source>
</evidence>
<dbReference type="NCBIfam" id="NF001375">
    <property type="entry name" value="PRK00278.2-2"/>
    <property type="match status" value="1"/>
</dbReference>
<dbReference type="GO" id="GO:0004640">
    <property type="term" value="F:phosphoribosylanthranilate isomerase activity"/>
    <property type="evidence" value="ECO:0007669"/>
    <property type="project" value="TreeGrafter"/>
</dbReference>
<evidence type="ECO:0000256" key="3">
    <source>
        <dbReference type="ARBA" id="ARBA00008737"/>
    </source>
</evidence>
<keyword evidence="12" id="KW-1185">Reference proteome</keyword>
<dbReference type="OrthoDB" id="9804217at2"/>
<keyword evidence="5 9" id="KW-0210">Decarboxylase</keyword>
<dbReference type="NCBIfam" id="NF001377">
    <property type="entry name" value="PRK00278.2-4"/>
    <property type="match status" value="1"/>
</dbReference>
<feature type="domain" description="Indole-3-glycerol phosphate synthase" evidence="10">
    <location>
        <begin position="11"/>
        <end position="247"/>
    </location>
</feature>
<dbReference type="GO" id="GO:0004425">
    <property type="term" value="F:indole-3-glycerol-phosphate synthase activity"/>
    <property type="evidence" value="ECO:0007669"/>
    <property type="project" value="UniProtKB-UniRule"/>
</dbReference>
<evidence type="ECO:0000259" key="10">
    <source>
        <dbReference type="Pfam" id="PF00218"/>
    </source>
</evidence>
<dbReference type="AlphaFoldDB" id="A0A0J6CPI8"/>
<keyword evidence="4 9" id="KW-0028">Amino-acid biosynthesis</keyword>
<dbReference type="HAMAP" id="MF_00134_B">
    <property type="entry name" value="IGPS_B"/>
    <property type="match status" value="1"/>
</dbReference>
<reference evidence="11" key="1">
    <citation type="submission" date="2015-06" db="EMBL/GenBank/DDBJ databases">
        <authorList>
            <person name="Liu B."/>
            <person name="Wang J."/>
            <person name="Zhu Y."/>
            <person name="Liu G."/>
            <person name="Chen Q."/>
            <person name="Zheng C."/>
            <person name="Che J."/>
            <person name="Ge C."/>
            <person name="Shi H."/>
            <person name="Pan Z."/>
            <person name="Liu X."/>
        </authorList>
    </citation>
    <scope>NUCLEOTIDE SEQUENCE [LARGE SCALE GENOMIC DNA]</scope>
    <source>
        <strain evidence="11">DSM 16346</strain>
    </source>
</reference>
<dbReference type="UniPathway" id="UPA00035">
    <property type="reaction ID" value="UER00043"/>
</dbReference>
<evidence type="ECO:0000256" key="7">
    <source>
        <dbReference type="ARBA" id="ARBA00023141"/>
    </source>
</evidence>
<dbReference type="InterPro" id="IPR011060">
    <property type="entry name" value="RibuloseP-bd_barrel"/>
</dbReference>
<comment type="pathway">
    <text evidence="2 9">Amino-acid biosynthesis; L-tryptophan biosynthesis; L-tryptophan from chorismate: step 4/5.</text>
</comment>
<dbReference type="Pfam" id="PF00218">
    <property type="entry name" value="IGPS"/>
    <property type="match status" value="1"/>
</dbReference>
<comment type="caution">
    <text evidence="11">The sequence shown here is derived from an EMBL/GenBank/DDBJ whole genome shotgun (WGS) entry which is preliminary data.</text>
</comment>
<comment type="similarity">
    <text evidence="3 9">Belongs to the TrpC family.</text>
</comment>
<dbReference type="Proteomes" id="UP000035996">
    <property type="component" value="Unassembled WGS sequence"/>
</dbReference>
<dbReference type="RefSeq" id="WP_048309244.1">
    <property type="nucleotide sequence ID" value="NZ_CP119526.1"/>
</dbReference>
<dbReference type="FunFam" id="3.20.20.70:FF:000024">
    <property type="entry name" value="Indole-3-glycerol phosphate synthase"/>
    <property type="match status" value="1"/>
</dbReference>
<keyword evidence="8 9" id="KW-0456">Lyase</keyword>
<dbReference type="Gene3D" id="3.20.20.70">
    <property type="entry name" value="Aldolase class I"/>
    <property type="match status" value="1"/>
</dbReference>
<keyword evidence="7 9" id="KW-0057">Aromatic amino acid biosynthesis</keyword>
<dbReference type="EC" id="4.1.1.48" evidence="9"/>
<evidence type="ECO:0000256" key="2">
    <source>
        <dbReference type="ARBA" id="ARBA00004696"/>
    </source>
</evidence>
<gene>
    <name evidence="9" type="primary">trpC</name>
    <name evidence="11" type="ORF">AB986_02205</name>
</gene>
<name>A0A0J6CPI8_9BACL</name>
<evidence type="ECO:0000256" key="5">
    <source>
        <dbReference type="ARBA" id="ARBA00022793"/>
    </source>
</evidence>
<dbReference type="EMBL" id="LELK01000001">
    <property type="protein sequence ID" value="KMM38161.1"/>
    <property type="molecule type" value="Genomic_DNA"/>
</dbReference>
<evidence type="ECO:0000256" key="9">
    <source>
        <dbReference type="HAMAP-Rule" id="MF_00134"/>
    </source>
</evidence>
<sequence>MLDRIIAVKHEEMARFNMPEDQKFNNVSFVTSLQNPTHEVGLIAEVKKASPSKGIINDNFDPVEVAEAYEKAGADAISVLTDETFFKGSNSFLTEVKKHVNLPILRKDFIIDERQIEESKRIGADAILLIVRALGVQKTKEFYHLAASFGLECLVEVHSEEELKELIASFTPAVIGVNNRNLATFETSTTQTHMLSRYIPESTLLISESGISTYDDIQDVKKAGASAVLVGEALMRGGTYEAGIRRLFGETAHENA</sequence>
<dbReference type="InterPro" id="IPR013798">
    <property type="entry name" value="Indole-3-glycerol_P_synth_dom"/>
</dbReference>
<dbReference type="PANTHER" id="PTHR22854">
    <property type="entry name" value="TRYPTOPHAN BIOSYNTHESIS PROTEIN"/>
    <property type="match status" value="1"/>
</dbReference>